<dbReference type="Proteomes" id="UP001058290">
    <property type="component" value="Chromosome"/>
</dbReference>
<evidence type="ECO:0000313" key="6">
    <source>
        <dbReference type="EMBL" id="UXC17615.1"/>
    </source>
</evidence>
<dbReference type="SUPFAM" id="SSF46689">
    <property type="entry name" value="Homeodomain-like"/>
    <property type="match status" value="1"/>
</dbReference>
<dbReference type="PROSITE" id="PS50977">
    <property type="entry name" value="HTH_TETR_2"/>
    <property type="match status" value="1"/>
</dbReference>
<keyword evidence="7" id="KW-1185">Reference proteome</keyword>
<evidence type="ECO:0000256" key="3">
    <source>
        <dbReference type="ARBA" id="ARBA00023163"/>
    </source>
</evidence>
<protein>
    <submittedName>
        <fullName evidence="6">TetR/AcrR family transcriptional regulator</fullName>
    </submittedName>
</protein>
<dbReference type="PANTHER" id="PTHR47506">
    <property type="entry name" value="TRANSCRIPTIONAL REGULATORY PROTEIN"/>
    <property type="match status" value="1"/>
</dbReference>
<proteinExistence type="predicted"/>
<dbReference type="PANTHER" id="PTHR47506:SF1">
    <property type="entry name" value="HTH-TYPE TRANSCRIPTIONAL REGULATOR YJDC"/>
    <property type="match status" value="1"/>
</dbReference>
<feature type="domain" description="HTH tetR-type" evidence="5">
    <location>
        <begin position="1"/>
        <end position="61"/>
    </location>
</feature>
<sequence length="186" mass="20167">MSTREKIILLSNHLIQQRGFQGFSYADLEAGIGIRKASIHHHFPSKTDLGIAYCDYKRADFKALEAALQKLPAGVPQLQAYLNAFADCAAQGQMCGVYAMLSDSHLFSPALQTAVYQLAQTEQQLLQDILVAGQHQAALHFALPPAELAMVVSSAIKGALLLNRIPPHGAYDRAAKAIVDWLSTAP</sequence>
<dbReference type="EMBL" id="CP104377">
    <property type="protein sequence ID" value="UXC17615.1"/>
    <property type="molecule type" value="Genomic_DNA"/>
</dbReference>
<organism evidence="6 7">
    <name type="scientific">Comamonas squillarum</name>
    <dbReference type="NCBI Taxonomy" id="2977320"/>
    <lineage>
        <taxon>Bacteria</taxon>
        <taxon>Pseudomonadati</taxon>
        <taxon>Pseudomonadota</taxon>
        <taxon>Betaproteobacteria</taxon>
        <taxon>Burkholderiales</taxon>
        <taxon>Comamonadaceae</taxon>
        <taxon>Comamonas</taxon>
    </lineage>
</organism>
<dbReference type="Pfam" id="PF00440">
    <property type="entry name" value="TetR_N"/>
    <property type="match status" value="1"/>
</dbReference>
<feature type="DNA-binding region" description="H-T-H motif" evidence="4">
    <location>
        <begin position="24"/>
        <end position="43"/>
    </location>
</feature>
<dbReference type="RefSeq" id="WP_260718705.1">
    <property type="nucleotide sequence ID" value="NZ_CP104377.1"/>
</dbReference>
<keyword evidence="1" id="KW-0805">Transcription regulation</keyword>
<dbReference type="InterPro" id="IPR009057">
    <property type="entry name" value="Homeodomain-like_sf"/>
</dbReference>
<dbReference type="Gene3D" id="1.10.357.10">
    <property type="entry name" value="Tetracycline Repressor, domain 2"/>
    <property type="match status" value="1"/>
</dbReference>
<keyword evidence="2 4" id="KW-0238">DNA-binding</keyword>
<keyword evidence="3" id="KW-0804">Transcription</keyword>
<name>A0ABY5ZY06_9BURK</name>
<dbReference type="InterPro" id="IPR036271">
    <property type="entry name" value="Tet_transcr_reg_TetR-rel_C_sf"/>
</dbReference>
<evidence type="ECO:0000313" key="7">
    <source>
        <dbReference type="Proteomes" id="UP001058290"/>
    </source>
</evidence>
<gene>
    <name evidence="6" type="ORF">N4T19_18220</name>
</gene>
<reference evidence="6" key="1">
    <citation type="submission" date="2022-09" db="EMBL/GenBank/DDBJ databases">
        <title>Bacterial diversity in gut of crayfish and pufferfish.</title>
        <authorList>
            <person name="Huang Y."/>
        </authorList>
    </citation>
    <scope>NUCLEOTIDE SEQUENCE</scope>
    <source>
        <strain evidence="6">PR12</strain>
    </source>
</reference>
<dbReference type="InterPro" id="IPR001647">
    <property type="entry name" value="HTH_TetR"/>
</dbReference>
<evidence type="ECO:0000256" key="1">
    <source>
        <dbReference type="ARBA" id="ARBA00023015"/>
    </source>
</evidence>
<evidence type="ECO:0000256" key="4">
    <source>
        <dbReference type="PROSITE-ProRule" id="PRU00335"/>
    </source>
</evidence>
<evidence type="ECO:0000256" key="2">
    <source>
        <dbReference type="ARBA" id="ARBA00023125"/>
    </source>
</evidence>
<evidence type="ECO:0000259" key="5">
    <source>
        <dbReference type="PROSITE" id="PS50977"/>
    </source>
</evidence>
<dbReference type="SUPFAM" id="SSF48498">
    <property type="entry name" value="Tetracyclin repressor-like, C-terminal domain"/>
    <property type="match status" value="1"/>
</dbReference>
<accession>A0ABY5ZY06</accession>